<dbReference type="EMBL" id="FPCK01000004">
    <property type="protein sequence ID" value="SFV38801.1"/>
    <property type="molecule type" value="Genomic_DNA"/>
</dbReference>
<organism evidence="2 3">
    <name type="scientific">Devosia crocina</name>
    <dbReference type="NCBI Taxonomy" id="429728"/>
    <lineage>
        <taxon>Bacteria</taxon>
        <taxon>Pseudomonadati</taxon>
        <taxon>Pseudomonadota</taxon>
        <taxon>Alphaproteobacteria</taxon>
        <taxon>Hyphomicrobiales</taxon>
        <taxon>Devosiaceae</taxon>
        <taxon>Devosia</taxon>
    </lineage>
</organism>
<proteinExistence type="predicted"/>
<sequence>MMLTPLDLMDDENEGPDAVMRVWAACVPAPSTHPYLARHGLPPGELRLWKGGLIGPVRDGLGRICGLLIVDAAGRARTWMPEGGSAHFSIGASDTVIIAVSDLADVLALHHISGHQVFLATSVSDALSLKSRLAGKRVLIAGLSMTDASTLVTPETWSEDFIVAPEGQSWAILRLQLGGLARTWIDDPLLVFPGVTPAGSTWLRRSGLWAYDEDGNPFRVCGPVMATTVIRTEDGTDWSRLVWMIDRDGVEQRLKITERDLIFFWRRVVSHLVDGGLDIHVTSGMAVIVAHLRLARITTRLRLVERGGWHGDHYLGPTGTVGLTCDDMPVRSGCFDMAPVSAADDLALWKDEVAALAMGNSRLVLALCAAFAGLAIGLLPGQGTFGVHLRGLSSTGKSTALAVAASIFGPASREIRNWRATDNGVEAMAESHHHRLLILDEIAQIDPRAAAQVGYTLGNGIGKQRASGAGRSRQPAFWQLVFLSSGEISLEEKIAEWAGAPAMREGQVVRVMDLPADASQGFGLFDTLHGFSDGAALSDCFKAVTSRSTGDVALAFVERLTHNIAAARLSLSDLQARFLAAHLGQDADGLTRRAFGNFALLAAAGEVAIELGILPWSAGHAFEQVARCAHDWAAARGPDKKPDALAQVRAWLDRNAANFADWGAARGDAASEFGYIRKEPLTFLLRPKGWQSLSESGEAIETALTEARLVRNSPARLPGGKLMRFRMIDGRIMP</sequence>
<name>A0A1I7NVV3_9HYPH</name>
<reference evidence="2 3" key="1">
    <citation type="submission" date="2016-10" db="EMBL/GenBank/DDBJ databases">
        <authorList>
            <person name="de Groot N.N."/>
        </authorList>
    </citation>
    <scope>NUCLEOTIDE SEQUENCE [LARGE SCALE GENOMIC DNA]</scope>
    <source>
        <strain evidence="2 3">IPL20</strain>
    </source>
</reference>
<dbReference type="Pfam" id="PF06048">
    <property type="entry name" value="DUF927"/>
    <property type="match status" value="1"/>
</dbReference>
<dbReference type="AlphaFoldDB" id="A0A1I7NVV3"/>
<keyword evidence="3" id="KW-1185">Reference proteome</keyword>
<dbReference type="RefSeq" id="WP_175528664.1">
    <property type="nucleotide sequence ID" value="NZ_FPCK01000004.1"/>
</dbReference>
<dbReference type="InterPro" id="IPR009270">
    <property type="entry name" value="DUF927"/>
</dbReference>
<dbReference type="Proteomes" id="UP000199074">
    <property type="component" value="Unassembled WGS sequence"/>
</dbReference>
<evidence type="ECO:0000313" key="3">
    <source>
        <dbReference type="Proteomes" id="UP000199074"/>
    </source>
</evidence>
<protein>
    <submittedName>
        <fullName evidence="2">Uncharcterized protein, DUF927 family</fullName>
    </submittedName>
</protein>
<evidence type="ECO:0000259" key="1">
    <source>
        <dbReference type="Pfam" id="PF06048"/>
    </source>
</evidence>
<evidence type="ECO:0000313" key="2">
    <source>
        <dbReference type="EMBL" id="SFV38801.1"/>
    </source>
</evidence>
<gene>
    <name evidence="2" type="ORF">SAMN05216456_3624</name>
</gene>
<feature type="domain" description="DUF927" evidence="1">
    <location>
        <begin position="213"/>
        <end position="475"/>
    </location>
</feature>
<accession>A0A1I7NVV3</accession>